<feature type="compositionally biased region" description="Polar residues" evidence="2">
    <location>
        <begin position="503"/>
        <end position="515"/>
    </location>
</feature>
<dbReference type="CDD" id="cd00060">
    <property type="entry name" value="FHA"/>
    <property type="match status" value="1"/>
</dbReference>
<feature type="compositionally biased region" description="Pro residues" evidence="2">
    <location>
        <begin position="199"/>
        <end position="211"/>
    </location>
</feature>
<feature type="compositionally biased region" description="Polar residues" evidence="2">
    <location>
        <begin position="472"/>
        <end position="487"/>
    </location>
</feature>
<feature type="compositionally biased region" description="Basic and acidic residues" evidence="2">
    <location>
        <begin position="530"/>
        <end position="561"/>
    </location>
</feature>
<feature type="compositionally biased region" description="Low complexity" evidence="2">
    <location>
        <begin position="169"/>
        <end position="189"/>
    </location>
</feature>
<keyword evidence="1" id="KW-0597">Phosphoprotein</keyword>
<name>A0A3A4KKQ2_9NOCA</name>
<comment type="caution">
    <text evidence="4">The sequence shown here is derived from an EMBL/GenBank/DDBJ whole genome shotgun (WGS) entry which is preliminary data.</text>
</comment>
<feature type="compositionally biased region" description="Low complexity" evidence="2">
    <location>
        <begin position="324"/>
        <end position="336"/>
    </location>
</feature>
<feature type="compositionally biased region" description="Polar residues" evidence="2">
    <location>
        <begin position="250"/>
        <end position="263"/>
    </location>
</feature>
<dbReference type="Proteomes" id="UP000266677">
    <property type="component" value="Unassembled WGS sequence"/>
</dbReference>
<gene>
    <name evidence="4" type="ORF">D5S18_28495</name>
</gene>
<proteinExistence type="predicted"/>
<dbReference type="InterPro" id="IPR000253">
    <property type="entry name" value="FHA_dom"/>
</dbReference>
<dbReference type="InterPro" id="IPR008984">
    <property type="entry name" value="SMAD_FHA_dom_sf"/>
</dbReference>
<feature type="region of interest" description="Disordered" evidence="2">
    <location>
        <begin position="126"/>
        <end position="146"/>
    </location>
</feature>
<dbReference type="Gene3D" id="2.60.200.20">
    <property type="match status" value="1"/>
</dbReference>
<organism evidence="4 5">
    <name type="scientific">Nocardia panacis</name>
    <dbReference type="NCBI Taxonomy" id="2340916"/>
    <lineage>
        <taxon>Bacteria</taxon>
        <taxon>Bacillati</taxon>
        <taxon>Actinomycetota</taxon>
        <taxon>Actinomycetes</taxon>
        <taxon>Mycobacteriales</taxon>
        <taxon>Nocardiaceae</taxon>
        <taxon>Nocardia</taxon>
    </lineage>
</organism>
<dbReference type="RefSeq" id="WP_147404243.1">
    <property type="nucleotide sequence ID" value="NZ_QZFU01000041.1"/>
</dbReference>
<dbReference type="SUPFAM" id="SSF49879">
    <property type="entry name" value="SMAD/FHA domain"/>
    <property type="match status" value="1"/>
</dbReference>
<dbReference type="PROSITE" id="PS50006">
    <property type="entry name" value="FHA_DOMAIN"/>
    <property type="match status" value="1"/>
</dbReference>
<feature type="region of interest" description="Disordered" evidence="2">
    <location>
        <begin position="702"/>
        <end position="737"/>
    </location>
</feature>
<keyword evidence="5" id="KW-1185">Reference proteome</keyword>
<dbReference type="Pfam" id="PF00498">
    <property type="entry name" value="FHA"/>
    <property type="match status" value="1"/>
</dbReference>
<feature type="region of interest" description="Disordered" evidence="2">
    <location>
        <begin position="159"/>
        <end position="285"/>
    </location>
</feature>
<sequence length="881" mass="92520">MRSKISVAIAAGEGLIARFGEVVVYLAEETASTDRILGAVEAVAEDRHAGAAIAQRLAAVVFGTGSEPPPFGVVAPTADGTLILLRGPVSAVIEGAEGMRRLTGARAFTWVDEIVREPVRRITVGADTGTPTRAHPRSDLHSGVVPGSGFVLETVRRTKKPAGAEPARPTTGFLTPPTGPATAHTGFPAEPAADANPAIPQPARPTPPNRPYIPVGFQPQPEQHPGFTRPGFTNGRPGEPSLGHPFPTPGFTTDPSRGPTTRFGQPVPRTPEYTPPPPWPSPVAEFDATTQYRPQQPLSAQAPAEPEAPLRPYTAAQHYPPGFTGAAPDDTPATAGLETAVHNSGPVAQHRPAETTPESKGHTANGQSSAEAAINWPKTTRYGAADLADATNSTATADRPEAMPGTPDTAGHSETPGQEFDPTPYVQGVIGAHHDGVSGWAATPYSHSEALGQPSAMDDWANGVVGPDATAQDATNSEQPSSNQPSGPETGRHDPVEWPYPATGSTAADWSSDITVHSGIEQPANARTEAIGRPRAAVEREPRPDLDTQGRPEDAPDRIDTGDQPATAPWAADEVWSGELPEFTESSEPAAATASPSAAITFDVDNRFGDESHSAPVDIAKTSTPQPVEHIDTKDQPATAPWDAAADSAAQEAVHANDATVRSTRPEHISGPNPIGPTEAPSGAMRYGMPMYGRAAEPTLIDRSPQAGPAANRILPPPNYPAQDSRAHSWPPHNTAPPPLEPVALHPFPPPDEGRTRIMRPAAGIGSGSNGPGTLVMHDGSVHPLDRPYVIGRGPQSDDLVKKASAAPLVLPRDRHVSRVHAYITVDRGKVYVRDAGTRSGTFIAASAVDQWTRITGDPTELPPGWLIRISNRVMTFRPGD</sequence>
<dbReference type="OrthoDB" id="5192484at2"/>
<feature type="region of interest" description="Disordered" evidence="2">
    <location>
        <begin position="394"/>
        <end position="431"/>
    </location>
</feature>
<feature type="domain" description="FHA" evidence="3">
    <location>
        <begin position="789"/>
        <end position="849"/>
    </location>
</feature>
<feature type="region of interest" description="Disordered" evidence="2">
    <location>
        <begin position="658"/>
        <end position="682"/>
    </location>
</feature>
<dbReference type="SMART" id="SM00240">
    <property type="entry name" value="FHA"/>
    <property type="match status" value="1"/>
</dbReference>
<dbReference type="EMBL" id="QZFU01000041">
    <property type="protein sequence ID" value="RJO69839.1"/>
    <property type="molecule type" value="Genomic_DNA"/>
</dbReference>
<accession>A0A3A4KKQ2</accession>
<protein>
    <submittedName>
        <fullName evidence="4">FHA domain-containing protein</fullName>
    </submittedName>
</protein>
<evidence type="ECO:0000313" key="4">
    <source>
        <dbReference type="EMBL" id="RJO69839.1"/>
    </source>
</evidence>
<feature type="region of interest" description="Disordered" evidence="2">
    <location>
        <begin position="450"/>
        <end position="566"/>
    </location>
</feature>
<reference evidence="4 5" key="1">
    <citation type="submission" date="2018-09" db="EMBL/GenBank/DDBJ databases">
        <title>YIM PH21274 draft genome.</title>
        <authorList>
            <person name="Miao C."/>
        </authorList>
    </citation>
    <scope>NUCLEOTIDE SEQUENCE [LARGE SCALE GENOMIC DNA]</scope>
    <source>
        <strain evidence="4 5">YIM PH 21724</strain>
    </source>
</reference>
<dbReference type="AlphaFoldDB" id="A0A3A4KKQ2"/>
<feature type="compositionally biased region" description="Basic and acidic residues" evidence="2">
    <location>
        <begin position="351"/>
        <end position="361"/>
    </location>
</feature>
<evidence type="ECO:0000259" key="3">
    <source>
        <dbReference type="PROSITE" id="PS50006"/>
    </source>
</evidence>
<feature type="region of interest" description="Disordered" evidence="2">
    <location>
        <begin position="312"/>
        <end position="374"/>
    </location>
</feature>
<evidence type="ECO:0000313" key="5">
    <source>
        <dbReference type="Proteomes" id="UP000266677"/>
    </source>
</evidence>
<evidence type="ECO:0000256" key="1">
    <source>
        <dbReference type="ARBA" id="ARBA00022553"/>
    </source>
</evidence>
<evidence type="ECO:0000256" key="2">
    <source>
        <dbReference type="SAM" id="MobiDB-lite"/>
    </source>
</evidence>